<dbReference type="InterPro" id="IPR045170">
    <property type="entry name" value="MTOX"/>
</dbReference>
<reference evidence="7" key="1">
    <citation type="submission" date="2023-04" db="EMBL/GenBank/DDBJ databases">
        <title>Phytophthora fragariaefolia NBRC 109709.</title>
        <authorList>
            <person name="Ichikawa N."/>
            <person name="Sato H."/>
            <person name="Tonouchi N."/>
        </authorList>
    </citation>
    <scope>NUCLEOTIDE SEQUENCE</scope>
    <source>
        <strain evidence="7">NBRC 109709</strain>
    </source>
</reference>
<evidence type="ECO:0000256" key="4">
    <source>
        <dbReference type="ARBA" id="ARBA00022827"/>
    </source>
</evidence>
<dbReference type="Gene3D" id="3.30.9.10">
    <property type="entry name" value="D-Amino Acid Oxidase, subunit A, domain 2"/>
    <property type="match status" value="1"/>
</dbReference>
<dbReference type="OrthoDB" id="424974at2759"/>
<comment type="caution">
    <text evidence="7">The sequence shown here is derived from an EMBL/GenBank/DDBJ whole genome shotgun (WGS) entry which is preliminary data.</text>
</comment>
<dbReference type="SUPFAM" id="SSF51905">
    <property type="entry name" value="FAD/NAD(P)-binding domain"/>
    <property type="match status" value="1"/>
</dbReference>
<dbReference type="PANTHER" id="PTHR10961">
    <property type="entry name" value="PEROXISOMAL SARCOSINE OXIDASE"/>
    <property type="match status" value="1"/>
</dbReference>
<dbReference type="PANTHER" id="PTHR10961:SF7">
    <property type="entry name" value="FAD DEPENDENT OXIDOREDUCTASE DOMAIN-CONTAINING PROTEIN"/>
    <property type="match status" value="1"/>
</dbReference>
<dbReference type="GO" id="GO:0008115">
    <property type="term" value="F:sarcosine oxidase activity"/>
    <property type="evidence" value="ECO:0007669"/>
    <property type="project" value="TreeGrafter"/>
</dbReference>
<dbReference type="Gene3D" id="3.50.50.60">
    <property type="entry name" value="FAD/NAD(P)-binding domain"/>
    <property type="match status" value="1"/>
</dbReference>
<protein>
    <submittedName>
        <fullName evidence="7">Unnamed protein product</fullName>
    </submittedName>
</protein>
<name>A0A9W7DA71_9STRA</name>
<proteinExistence type="inferred from homology"/>
<dbReference type="InterPro" id="IPR036188">
    <property type="entry name" value="FAD/NAD-bd_sf"/>
</dbReference>
<comment type="similarity">
    <text evidence="2">Belongs to the MSOX/MTOX family.</text>
</comment>
<gene>
    <name evidence="7" type="ORF">Pfra01_002844300</name>
</gene>
<evidence type="ECO:0000256" key="5">
    <source>
        <dbReference type="ARBA" id="ARBA00023002"/>
    </source>
</evidence>
<feature type="domain" description="FAD dependent oxidoreductase" evidence="6">
    <location>
        <begin position="3"/>
        <end position="129"/>
    </location>
</feature>
<evidence type="ECO:0000256" key="1">
    <source>
        <dbReference type="ARBA" id="ARBA00001974"/>
    </source>
</evidence>
<evidence type="ECO:0000259" key="6">
    <source>
        <dbReference type="Pfam" id="PF01266"/>
    </source>
</evidence>
<keyword evidence="8" id="KW-1185">Reference proteome</keyword>
<dbReference type="Proteomes" id="UP001165121">
    <property type="component" value="Unassembled WGS sequence"/>
</dbReference>
<evidence type="ECO:0000256" key="3">
    <source>
        <dbReference type="ARBA" id="ARBA00022630"/>
    </source>
</evidence>
<accession>A0A9W7DA71</accession>
<evidence type="ECO:0000313" key="8">
    <source>
        <dbReference type="Proteomes" id="UP001165121"/>
    </source>
</evidence>
<dbReference type="AlphaFoldDB" id="A0A9W7DA71"/>
<sequence>MNPTMAKAAIQKLAKKLGADIRDHSPMTNIVGEQQTDGVVLAVVTLADGTQIRGQQCIVTAGPWTNKVLKRSDGDNFKLQPIATFGTCWKCKQELHSQNTFPVFIKYGYPEVYGLPMMDPQDVVKICRYDGPVVRTPDSGARMRLRLRESTCKTTLQRTSRTSTRVHPTKWTTACTA</sequence>
<dbReference type="EMBL" id="BSXT01008935">
    <property type="protein sequence ID" value="GMF68358.1"/>
    <property type="molecule type" value="Genomic_DNA"/>
</dbReference>
<keyword evidence="3" id="KW-0285">Flavoprotein</keyword>
<evidence type="ECO:0000313" key="7">
    <source>
        <dbReference type="EMBL" id="GMF68358.1"/>
    </source>
</evidence>
<comment type="cofactor">
    <cofactor evidence="1">
        <name>FAD</name>
        <dbReference type="ChEBI" id="CHEBI:57692"/>
    </cofactor>
</comment>
<dbReference type="GO" id="GO:0050660">
    <property type="term" value="F:flavin adenine dinucleotide binding"/>
    <property type="evidence" value="ECO:0007669"/>
    <property type="project" value="InterPro"/>
</dbReference>
<evidence type="ECO:0000256" key="2">
    <source>
        <dbReference type="ARBA" id="ARBA00010989"/>
    </source>
</evidence>
<organism evidence="7 8">
    <name type="scientific">Phytophthora fragariaefolia</name>
    <dbReference type="NCBI Taxonomy" id="1490495"/>
    <lineage>
        <taxon>Eukaryota</taxon>
        <taxon>Sar</taxon>
        <taxon>Stramenopiles</taxon>
        <taxon>Oomycota</taxon>
        <taxon>Peronosporomycetes</taxon>
        <taxon>Peronosporales</taxon>
        <taxon>Peronosporaceae</taxon>
        <taxon>Phytophthora</taxon>
    </lineage>
</organism>
<dbReference type="Pfam" id="PF01266">
    <property type="entry name" value="DAO"/>
    <property type="match status" value="1"/>
</dbReference>
<keyword evidence="5" id="KW-0560">Oxidoreductase</keyword>
<keyword evidence="4" id="KW-0274">FAD</keyword>
<dbReference type="InterPro" id="IPR006076">
    <property type="entry name" value="FAD-dep_OxRdtase"/>
</dbReference>